<dbReference type="HOGENOM" id="CLU_082365_0_0_7"/>
<gene>
    <name evidence="2" type="ORF">DesU5LDRAFT_0536</name>
</gene>
<dbReference type="eggNOG" id="ENOG50318K3">
    <property type="taxonomic scope" value="Bacteria"/>
</dbReference>
<feature type="compositionally biased region" description="Low complexity" evidence="1">
    <location>
        <begin position="109"/>
        <end position="130"/>
    </location>
</feature>
<proteinExistence type="predicted"/>
<organism evidence="2">
    <name type="scientific">Desulfovibrio sp. U5L</name>
    <dbReference type="NCBI Taxonomy" id="596152"/>
    <lineage>
        <taxon>Bacteria</taxon>
        <taxon>Pseudomonadati</taxon>
        <taxon>Thermodesulfobacteriota</taxon>
        <taxon>Desulfovibrionia</taxon>
        <taxon>Desulfovibrionales</taxon>
        <taxon>Desulfovibrionaceae</taxon>
        <taxon>Desulfovibrio</taxon>
    </lineage>
</organism>
<dbReference type="EMBL" id="JH600068">
    <property type="protein sequence ID" value="EIG52241.1"/>
    <property type="molecule type" value="Genomic_DNA"/>
</dbReference>
<sequence>MRVTVLQGWTVCEQPGGRASLISLTSASASSGTRVVRKAKRPGWRAARAKTAKRRSLAASGVTAPPVASPYLANGALTSTAKCASGWRTRTAARTSGRMPLESIRTRGPKAASSAAKSASPGASVGSPPVRTMPSSHLAWEAANRRTDAAASAGWLSGRQARAALWQWGQCKSQPPKKSTAHRRPGQSQRDMGSMPRTSSQAGERLIFPYNTSMIKNTSDQASPRRTGKETLRTPPRPGAVIPRPRPIARAGSPCPGGMPARPRRAGRSFFASPVRPPGPGPGPGPGAGRGGWA</sequence>
<evidence type="ECO:0000256" key="1">
    <source>
        <dbReference type="SAM" id="MobiDB-lite"/>
    </source>
</evidence>
<feature type="region of interest" description="Disordered" evidence="1">
    <location>
        <begin position="171"/>
        <end position="294"/>
    </location>
</feature>
<reference evidence="2" key="1">
    <citation type="submission" date="2011-11" db="EMBL/GenBank/DDBJ databases">
        <title>Improved High-Quality Draft sequence of Desulfovibrio sp. U5L.</title>
        <authorList>
            <consortium name="US DOE Joint Genome Institute"/>
            <person name="Lucas S."/>
            <person name="Han J."/>
            <person name="Lapidus A."/>
            <person name="Cheng J.-F."/>
            <person name="Goodwin L."/>
            <person name="Pitluck S."/>
            <person name="Peters L."/>
            <person name="Ovchinnikova G."/>
            <person name="Held B."/>
            <person name="Detter J.C."/>
            <person name="Han C."/>
            <person name="Tapia R."/>
            <person name="Land M."/>
            <person name="Hauser L."/>
            <person name="Kyrpides N."/>
            <person name="Ivanova N."/>
            <person name="Pagani I."/>
            <person name="Gabster J."/>
            <person name="Walker C."/>
            <person name="Stolyar S."/>
            <person name="Stahl D."/>
            <person name="Arkin A."/>
            <person name="Dehal P."/>
            <person name="Hazen T."/>
            <person name="Woyke T."/>
        </authorList>
    </citation>
    <scope>NUCLEOTIDE SEQUENCE [LARGE SCALE GENOMIC DNA]</scope>
    <source>
        <strain evidence="2">U5L</strain>
    </source>
</reference>
<evidence type="ECO:0000313" key="2">
    <source>
        <dbReference type="EMBL" id="EIG52241.1"/>
    </source>
</evidence>
<feature type="compositionally biased region" description="Polar residues" evidence="1">
    <location>
        <begin position="210"/>
        <end position="224"/>
    </location>
</feature>
<protein>
    <submittedName>
        <fullName evidence="2">Uncharacterized protein</fullName>
    </submittedName>
</protein>
<feature type="compositionally biased region" description="Polar residues" evidence="1">
    <location>
        <begin position="186"/>
        <end position="202"/>
    </location>
</feature>
<name>I2PXI5_9BACT</name>
<accession>I2PXI5</accession>
<feature type="region of interest" description="Disordered" evidence="1">
    <location>
        <begin position="102"/>
        <end position="134"/>
    </location>
</feature>
<feature type="compositionally biased region" description="Pro residues" evidence="1">
    <location>
        <begin position="275"/>
        <end position="285"/>
    </location>
</feature>
<dbReference type="AlphaFoldDB" id="I2PXI5"/>